<keyword evidence="2" id="KW-0813">Transport</keyword>
<feature type="domain" description="CBS" evidence="10">
    <location>
        <begin position="71"/>
        <end position="131"/>
    </location>
</feature>
<evidence type="ECO:0000256" key="5">
    <source>
        <dbReference type="ARBA" id="ARBA00023122"/>
    </source>
</evidence>
<evidence type="ECO:0000256" key="3">
    <source>
        <dbReference type="ARBA" id="ARBA00022737"/>
    </source>
</evidence>
<keyword evidence="6" id="KW-0170">Cobalt</keyword>
<organism evidence="11 12">
    <name type="scientific">Ferrimonas sediminicola</name>
    <dbReference type="NCBI Taxonomy" id="2569538"/>
    <lineage>
        <taxon>Bacteria</taxon>
        <taxon>Pseudomonadati</taxon>
        <taxon>Pseudomonadota</taxon>
        <taxon>Gammaproteobacteria</taxon>
        <taxon>Alteromonadales</taxon>
        <taxon>Ferrimonadaceae</taxon>
        <taxon>Ferrimonas</taxon>
    </lineage>
</organism>
<dbReference type="InterPro" id="IPR044751">
    <property type="entry name" value="Ion_transp-like_CBS"/>
</dbReference>
<dbReference type="PROSITE" id="PS51371">
    <property type="entry name" value="CBS"/>
    <property type="match status" value="2"/>
</dbReference>
<dbReference type="NCBIfam" id="NF011675">
    <property type="entry name" value="PRK15094.1"/>
    <property type="match status" value="1"/>
</dbReference>
<dbReference type="Pfam" id="PF21917">
    <property type="entry name" value="NMB0537_N"/>
    <property type="match status" value="1"/>
</dbReference>
<evidence type="ECO:0000259" key="10">
    <source>
        <dbReference type="PROSITE" id="PS51371"/>
    </source>
</evidence>
<dbReference type="SUPFAM" id="SSF54631">
    <property type="entry name" value="CBS-domain pair"/>
    <property type="match status" value="1"/>
</dbReference>
<comment type="function">
    <text evidence="7">Plays a role in the transport of magnesium and cobalt ions.</text>
</comment>
<evidence type="ECO:0000256" key="7">
    <source>
        <dbReference type="ARBA" id="ARBA00037273"/>
    </source>
</evidence>
<dbReference type="SMART" id="SM00116">
    <property type="entry name" value="CBS"/>
    <property type="match status" value="2"/>
</dbReference>
<evidence type="ECO:0000256" key="1">
    <source>
        <dbReference type="ARBA" id="ARBA00006337"/>
    </source>
</evidence>
<dbReference type="InterPro" id="IPR000644">
    <property type="entry name" value="CBS_dom"/>
</dbReference>
<name>A0A4U1BGB8_9GAMM</name>
<dbReference type="Gene3D" id="3.10.580.10">
    <property type="entry name" value="CBS-domain"/>
    <property type="match status" value="1"/>
</dbReference>
<evidence type="ECO:0000256" key="8">
    <source>
        <dbReference type="ARBA" id="ARBA00040729"/>
    </source>
</evidence>
<protein>
    <recommendedName>
        <fullName evidence="8">Magnesium and cobalt efflux protein CorC</fullName>
    </recommendedName>
</protein>
<dbReference type="Pfam" id="PF00571">
    <property type="entry name" value="CBS"/>
    <property type="match status" value="2"/>
</dbReference>
<dbReference type="InterPro" id="IPR054115">
    <property type="entry name" value="CorC_N"/>
</dbReference>
<proteinExistence type="inferred from homology"/>
<comment type="caution">
    <text evidence="11">The sequence shown here is derived from an EMBL/GenBank/DDBJ whole genome shotgun (WGS) entry which is preliminary data.</text>
</comment>
<dbReference type="RefSeq" id="WP_136852976.1">
    <property type="nucleotide sequence ID" value="NZ_SWCI01000004.1"/>
</dbReference>
<dbReference type="InterPro" id="IPR005170">
    <property type="entry name" value="Transptr-assoc_dom"/>
</dbReference>
<dbReference type="AlphaFoldDB" id="A0A4U1BGB8"/>
<keyword evidence="3" id="KW-0677">Repeat</keyword>
<dbReference type="Pfam" id="PF03471">
    <property type="entry name" value="CorC_HlyC"/>
    <property type="match status" value="1"/>
</dbReference>
<evidence type="ECO:0000256" key="2">
    <source>
        <dbReference type="ARBA" id="ARBA00022448"/>
    </source>
</evidence>
<accession>A0A4U1BGB8</accession>
<dbReference type="FunFam" id="3.10.580.10:FF:000002">
    <property type="entry name" value="Magnesium/cobalt efflux protein CorC"/>
    <property type="match status" value="1"/>
</dbReference>
<dbReference type="GO" id="GO:0005886">
    <property type="term" value="C:plasma membrane"/>
    <property type="evidence" value="ECO:0007669"/>
    <property type="project" value="TreeGrafter"/>
</dbReference>
<dbReference type="OrthoDB" id="9797674at2"/>
<evidence type="ECO:0000313" key="11">
    <source>
        <dbReference type="EMBL" id="TKB49480.1"/>
    </source>
</evidence>
<dbReference type="InterPro" id="IPR036318">
    <property type="entry name" value="FAD-bd_PCMH-like_sf"/>
</dbReference>
<evidence type="ECO:0000256" key="6">
    <source>
        <dbReference type="ARBA" id="ARBA00023285"/>
    </source>
</evidence>
<dbReference type="SMART" id="SM01091">
    <property type="entry name" value="CorC_HlyC"/>
    <property type="match status" value="1"/>
</dbReference>
<dbReference type="PANTHER" id="PTHR22777:SF27">
    <property type="entry name" value="MAGNESIUM AND COBALT EFFLUX PROTEIN CORC"/>
    <property type="match status" value="1"/>
</dbReference>
<dbReference type="InterPro" id="IPR046342">
    <property type="entry name" value="CBS_dom_sf"/>
</dbReference>
<evidence type="ECO:0000256" key="4">
    <source>
        <dbReference type="ARBA" id="ARBA00022842"/>
    </source>
</evidence>
<evidence type="ECO:0000256" key="9">
    <source>
        <dbReference type="PROSITE-ProRule" id="PRU00703"/>
    </source>
</evidence>
<dbReference type="GO" id="GO:0050660">
    <property type="term" value="F:flavin adenine dinucleotide binding"/>
    <property type="evidence" value="ECO:0007669"/>
    <property type="project" value="InterPro"/>
</dbReference>
<feature type="domain" description="CBS" evidence="10">
    <location>
        <begin position="137"/>
        <end position="194"/>
    </location>
</feature>
<dbReference type="Gene3D" id="3.30.465.10">
    <property type="match status" value="1"/>
</dbReference>
<dbReference type="CDD" id="cd04590">
    <property type="entry name" value="CBS_pair_CorC_HlyC_assoc"/>
    <property type="match status" value="1"/>
</dbReference>
<dbReference type="Proteomes" id="UP000305674">
    <property type="component" value="Unassembled WGS sequence"/>
</dbReference>
<sequence>MNEDNPPSSQGSPKKSWFERFTQLFGGEPKNRKELVDVIQDAEERDLIDQDTKEMIKGVLEVSDLRVRDVMIPRSQIITIEKNQNLDAYLSTIIESGHSRFPVVDKDKDHIEGILLAKDLLPYGFSGEAPEVELESVMRPAVVVPESKRVDVLLKEFRQKRYHMAIVVDEYGGVSGLVTIEDILEEIVGDIGDEFDTDEDQSENIRKVGKQVWSVAALTPVEEFNEHFGCQFSDEEFDTIGGIVSHAFNHLPMRGEKVELAGFEFKVVNADTRRLLQLQVRNLEKQNFRTEDESAA</sequence>
<dbReference type="SUPFAM" id="SSF56176">
    <property type="entry name" value="FAD-binding/transporter-associated domain-like"/>
    <property type="match status" value="1"/>
</dbReference>
<dbReference type="InterPro" id="IPR016169">
    <property type="entry name" value="FAD-bd_PCMH_sub2"/>
</dbReference>
<keyword evidence="12" id="KW-1185">Reference proteome</keyword>
<reference evidence="11 12" key="1">
    <citation type="submission" date="2019-04" db="EMBL/GenBank/DDBJ databases">
        <authorList>
            <person name="Hwang J.C."/>
        </authorList>
    </citation>
    <scope>NUCLEOTIDE SEQUENCE [LARGE SCALE GENOMIC DNA]</scope>
    <source>
        <strain evidence="11 12">IMCC35001</strain>
    </source>
</reference>
<keyword evidence="4" id="KW-0460">Magnesium</keyword>
<keyword evidence="5 9" id="KW-0129">CBS domain</keyword>
<comment type="similarity">
    <text evidence="1">Belongs to the UPF0053 family.</text>
</comment>
<evidence type="ECO:0000313" key="12">
    <source>
        <dbReference type="Proteomes" id="UP000305674"/>
    </source>
</evidence>
<dbReference type="EMBL" id="SWCI01000004">
    <property type="protein sequence ID" value="TKB49480.1"/>
    <property type="molecule type" value="Genomic_DNA"/>
</dbReference>
<gene>
    <name evidence="11" type="primary">corC</name>
    <name evidence="11" type="ORF">FCL40_09155</name>
</gene>
<dbReference type="PANTHER" id="PTHR22777">
    <property type="entry name" value="HEMOLYSIN-RELATED"/>
    <property type="match status" value="1"/>
</dbReference>